<feature type="transmembrane region" description="Helical" evidence="9">
    <location>
        <begin position="102"/>
        <end position="133"/>
    </location>
</feature>
<evidence type="ECO:0000259" key="10">
    <source>
        <dbReference type="PROSITE" id="PS50850"/>
    </source>
</evidence>
<dbReference type="AlphaFoldDB" id="A0A246WPT7"/>
<evidence type="ECO:0000313" key="11">
    <source>
        <dbReference type="EMBL" id="NUU02351.1"/>
    </source>
</evidence>
<dbReference type="Proteomes" id="UP000197596">
    <property type="component" value="Unassembled WGS sequence"/>
</dbReference>
<organism evidence="12 13">
    <name type="scientific">Herbaspirillum robiniae</name>
    <dbReference type="NCBI Taxonomy" id="2014887"/>
    <lineage>
        <taxon>Bacteria</taxon>
        <taxon>Pseudomonadati</taxon>
        <taxon>Pseudomonadota</taxon>
        <taxon>Betaproteobacteria</taxon>
        <taxon>Burkholderiales</taxon>
        <taxon>Oxalobacteraceae</taxon>
        <taxon>Herbaspirillum</taxon>
    </lineage>
</organism>
<feature type="transmembrane region" description="Helical" evidence="9">
    <location>
        <begin position="70"/>
        <end position="90"/>
    </location>
</feature>
<dbReference type="EMBL" id="NJGU01000010">
    <property type="protein sequence ID" value="OWY27597.1"/>
    <property type="molecule type" value="Genomic_DNA"/>
</dbReference>
<name>A0A246WPT7_9BURK</name>
<keyword evidence="6 9" id="KW-1133">Transmembrane helix</keyword>
<evidence type="ECO:0000313" key="13">
    <source>
        <dbReference type="Proteomes" id="UP000197596"/>
    </source>
</evidence>
<evidence type="ECO:0000256" key="8">
    <source>
        <dbReference type="SAM" id="MobiDB-lite"/>
    </source>
</evidence>
<feature type="transmembrane region" description="Helical" evidence="9">
    <location>
        <begin position="199"/>
        <end position="218"/>
    </location>
</feature>
<reference evidence="12 13" key="1">
    <citation type="submission" date="2017-06" db="EMBL/GenBank/DDBJ databases">
        <title>Herbaspirillum phytohormonus sp. nov., isolated from the root nodule of Robinia pseudoacacia in lead-zinc mine.</title>
        <authorList>
            <person name="Fan M."/>
            <person name="Lin Y."/>
        </authorList>
    </citation>
    <scope>NUCLEOTIDE SEQUENCE [LARGE SCALE GENOMIC DNA]</scope>
    <source>
        <strain evidence="12 13">HZ10</strain>
    </source>
</reference>
<gene>
    <name evidence="12" type="ORF">CEJ42_18730</name>
    <name evidence="11" type="ORF">HNO84_12140</name>
</gene>
<evidence type="ECO:0000313" key="12">
    <source>
        <dbReference type="EMBL" id="OWY27597.1"/>
    </source>
</evidence>
<dbReference type="Pfam" id="PF07690">
    <property type="entry name" value="MFS_1"/>
    <property type="match status" value="1"/>
</dbReference>
<dbReference type="FunFam" id="1.20.1250.20:FF:000001">
    <property type="entry name" value="Dicarboxylate MFS transporter"/>
    <property type="match status" value="1"/>
</dbReference>
<evidence type="ECO:0000256" key="2">
    <source>
        <dbReference type="ARBA" id="ARBA00022448"/>
    </source>
</evidence>
<dbReference type="Proteomes" id="UP000536746">
    <property type="component" value="Unassembled WGS sequence"/>
</dbReference>
<evidence type="ECO:0000313" key="14">
    <source>
        <dbReference type="Proteomes" id="UP000536746"/>
    </source>
</evidence>
<evidence type="ECO:0000256" key="4">
    <source>
        <dbReference type="ARBA" id="ARBA00022692"/>
    </source>
</evidence>
<feature type="domain" description="Major facilitator superfamily (MFS) profile" evidence="10">
    <location>
        <begin position="26"/>
        <end position="433"/>
    </location>
</feature>
<dbReference type="PANTHER" id="PTHR43528">
    <property type="entry name" value="ALPHA-KETOGLUTARATE PERMEASE"/>
    <property type="match status" value="1"/>
</dbReference>
<proteinExistence type="predicted"/>
<evidence type="ECO:0000256" key="5">
    <source>
        <dbReference type="ARBA" id="ARBA00022847"/>
    </source>
</evidence>
<feature type="transmembrane region" description="Helical" evidence="9">
    <location>
        <begin position="291"/>
        <end position="312"/>
    </location>
</feature>
<feature type="transmembrane region" description="Helical" evidence="9">
    <location>
        <begin position="319"/>
        <end position="336"/>
    </location>
</feature>
<evidence type="ECO:0000256" key="9">
    <source>
        <dbReference type="SAM" id="Phobius"/>
    </source>
</evidence>
<dbReference type="EMBL" id="JABFMT010000011">
    <property type="protein sequence ID" value="NUU02351.1"/>
    <property type="molecule type" value="Genomic_DNA"/>
</dbReference>
<dbReference type="PROSITE" id="PS50850">
    <property type="entry name" value="MFS"/>
    <property type="match status" value="1"/>
</dbReference>
<keyword evidence="4 9" id="KW-0812">Transmembrane</keyword>
<dbReference type="InterPro" id="IPR051084">
    <property type="entry name" value="H+-coupled_symporters"/>
</dbReference>
<dbReference type="InterPro" id="IPR036259">
    <property type="entry name" value="MFS_trans_sf"/>
</dbReference>
<protein>
    <submittedName>
        <fullName evidence="12">MFS transporter</fullName>
    </submittedName>
</protein>
<keyword evidence="5" id="KW-0769">Symport</keyword>
<evidence type="ECO:0000256" key="3">
    <source>
        <dbReference type="ARBA" id="ARBA00022475"/>
    </source>
</evidence>
<comment type="caution">
    <text evidence="12">The sequence shown here is derived from an EMBL/GenBank/DDBJ whole genome shotgun (WGS) entry which is preliminary data.</text>
</comment>
<dbReference type="RefSeq" id="WP_079218405.1">
    <property type="nucleotide sequence ID" value="NZ_CP018845.1"/>
</dbReference>
<dbReference type="Gene3D" id="1.20.1250.20">
    <property type="entry name" value="MFS general substrate transporter like domains"/>
    <property type="match status" value="2"/>
</dbReference>
<dbReference type="SUPFAM" id="SSF103473">
    <property type="entry name" value="MFS general substrate transporter"/>
    <property type="match status" value="1"/>
</dbReference>
<reference evidence="11 14" key="2">
    <citation type="journal article" date="2020" name="Front. Plant Sci.">
        <title>Isolation of Rhizosphere Bacteria That Improve Quality and Water Stress Tolerance in Greenhouse Ornamentals.</title>
        <authorList>
            <person name="Nordstedt N.P."/>
            <person name="Jones M.L."/>
        </authorList>
    </citation>
    <scope>NUCLEOTIDE SEQUENCE [LARGE SCALE GENOMIC DNA]</scope>
    <source>
        <strain evidence="11 14">C6C2</strain>
    </source>
</reference>
<feature type="region of interest" description="Disordered" evidence="8">
    <location>
        <begin position="1"/>
        <end position="21"/>
    </location>
</feature>
<keyword evidence="7 9" id="KW-0472">Membrane</keyword>
<dbReference type="GO" id="GO:0005886">
    <property type="term" value="C:plasma membrane"/>
    <property type="evidence" value="ECO:0007669"/>
    <property type="project" value="UniProtKB-SubCell"/>
</dbReference>
<accession>A0A246WPT7</accession>
<evidence type="ECO:0000256" key="1">
    <source>
        <dbReference type="ARBA" id="ARBA00004651"/>
    </source>
</evidence>
<feature type="transmembrane region" description="Helical" evidence="9">
    <location>
        <begin position="162"/>
        <end position="187"/>
    </location>
</feature>
<feature type="transmembrane region" description="Helical" evidence="9">
    <location>
        <begin position="348"/>
        <end position="371"/>
    </location>
</feature>
<keyword evidence="3" id="KW-1003">Cell membrane</keyword>
<dbReference type="InterPro" id="IPR011701">
    <property type="entry name" value="MFS"/>
</dbReference>
<evidence type="ECO:0000256" key="7">
    <source>
        <dbReference type="ARBA" id="ARBA00023136"/>
    </source>
</evidence>
<feature type="transmembrane region" description="Helical" evidence="9">
    <location>
        <begin position="383"/>
        <end position="403"/>
    </location>
</feature>
<comment type="subcellular location">
    <subcellularLocation>
        <location evidence="1">Cell membrane</location>
        <topology evidence="1">Multi-pass membrane protein</topology>
    </subcellularLocation>
</comment>
<dbReference type="PANTHER" id="PTHR43528:SF7">
    <property type="entry name" value="MFS TRANSPORTER"/>
    <property type="match status" value="1"/>
</dbReference>
<dbReference type="InterPro" id="IPR020846">
    <property type="entry name" value="MFS_dom"/>
</dbReference>
<keyword evidence="2" id="KW-0813">Transport</keyword>
<evidence type="ECO:0000256" key="6">
    <source>
        <dbReference type="ARBA" id="ARBA00022989"/>
    </source>
</evidence>
<sequence>MTTSSEFTGALNESRHRPLSSSDYKTLGLSALGGTLEFYDFVIYVFFAAVVGKLFFPADMPEWLRMLQTFGIFAAGYLARPVGGIIIAHYGDIIGRKRMFTLSIFLMAVPTLVIGLLPTYASIGVAAPILLLLMRTLQGAAIGGEMPGAWVFVAEHVPANRYAFGVGSLTAGITGGILLGSLMGIFINSVFEPGEVTGYAWRIPFILGGVFGLVSVYLRRYLEETPVFRELAARRAQANELPLKTVLREHRAASALTAGMTWCLSGAIVVVILMVPSYLQTVHHLPAKLVMQANCAGTLMLTVGCLAIGWLCDRIGTRACMIIGWGGLGLSTYWFFGQLPGSPESLVWGYALVGLFVGSISLTPIVSTRAFPPPVRFTGLSFAYNMAYAVFGGLTPVLISLWIKADPQGPAHYVVALSILGVLLAFVPMSSKGYKAQAGN</sequence>
<keyword evidence="14" id="KW-1185">Reference proteome</keyword>
<feature type="transmembrane region" description="Helical" evidence="9">
    <location>
        <begin position="253"/>
        <end position="279"/>
    </location>
</feature>
<dbReference type="GO" id="GO:0015293">
    <property type="term" value="F:symporter activity"/>
    <property type="evidence" value="ECO:0007669"/>
    <property type="project" value="UniProtKB-KW"/>
</dbReference>
<dbReference type="OrthoDB" id="6766492at2"/>
<feature type="transmembrane region" description="Helical" evidence="9">
    <location>
        <begin position="409"/>
        <end position="427"/>
    </location>
</feature>